<keyword evidence="3" id="KW-1185">Reference proteome</keyword>
<feature type="signal peptide" evidence="1">
    <location>
        <begin position="1"/>
        <end position="29"/>
    </location>
</feature>
<accession>A0ABT5R392</accession>
<gene>
    <name evidence="2" type="ORF">LRP50_15245</name>
</gene>
<dbReference type="RefSeq" id="WP_274165316.1">
    <property type="nucleotide sequence ID" value="NZ_JAJUBC010000017.1"/>
</dbReference>
<dbReference type="EMBL" id="JAJUBC010000017">
    <property type="protein sequence ID" value="MDD1794489.1"/>
    <property type="molecule type" value="Genomic_DNA"/>
</dbReference>
<dbReference type="SUPFAM" id="SSF48452">
    <property type="entry name" value="TPR-like"/>
    <property type="match status" value="3"/>
</dbReference>
<evidence type="ECO:0000256" key="1">
    <source>
        <dbReference type="SAM" id="SignalP"/>
    </source>
</evidence>
<protein>
    <submittedName>
        <fullName evidence="2">Tetratricopeptide repeat protein</fullName>
    </submittedName>
</protein>
<proteinExistence type="predicted"/>
<keyword evidence="1" id="KW-0732">Signal</keyword>
<feature type="chain" id="PRO_5046743491" evidence="1">
    <location>
        <begin position="30"/>
        <end position="411"/>
    </location>
</feature>
<dbReference type="Gene3D" id="1.25.40.10">
    <property type="entry name" value="Tetratricopeptide repeat domain"/>
    <property type="match status" value="2"/>
</dbReference>
<reference evidence="2" key="1">
    <citation type="submission" date="2021-12" db="EMBL/GenBank/DDBJ databases">
        <title>Enterovibrio ZSDZ35 sp. nov. and Enterovibrio ZSDZ42 sp. nov., isolated from coastal seawater in Qingdao.</title>
        <authorList>
            <person name="Zhang P."/>
        </authorList>
    </citation>
    <scope>NUCLEOTIDE SEQUENCE</scope>
    <source>
        <strain evidence="2">ZSDZ42</strain>
    </source>
</reference>
<name>A0ABT5R392_9GAMM</name>
<dbReference type="InterPro" id="IPR011990">
    <property type="entry name" value="TPR-like_helical_dom_sf"/>
</dbReference>
<sequence>MMTCFRTRIFCLAATLFIAASLMSPPAYSSQLSNYTAVKVQRAIALQQQEKWQDAAEVLENLPSLAGFDLAFVQRMLGGLYWQLNEPSKAIDVLGLAVDSHQLEANDQRSAERMLADILLSQSRYKEALSRYYPLVKQASTTSEAKELTQKERADIWFRIAQAHYQVKQMKSSLSAIDKHLALTAPNVPSLSLKLIAQIQLSRWKSTIPTLKQLIAIDPNNKTWWLQLAGSYQRLKQPKEMLSTLVLAERQGIVLSSSEKQMMAQLYQQQGAPEKAAALMHQLNKENASVTSLVMEAGYWQQSKEWDKAITTWLLAANQDNQYRLSVAQLQLQRGYYRDALASLALVSSKEHSAQVALSQAMAYDKLGDIDSAFVQASRANDIEPTSQSQSWIEYLNHKRKTFNQAPLSPN</sequence>
<organism evidence="2 3">
    <name type="scientific">Enterovibrio gelatinilyticus</name>
    <dbReference type="NCBI Taxonomy" id="2899819"/>
    <lineage>
        <taxon>Bacteria</taxon>
        <taxon>Pseudomonadati</taxon>
        <taxon>Pseudomonadota</taxon>
        <taxon>Gammaproteobacteria</taxon>
        <taxon>Vibrionales</taxon>
        <taxon>Vibrionaceae</taxon>
        <taxon>Enterovibrio</taxon>
    </lineage>
</organism>
<dbReference type="Proteomes" id="UP001149400">
    <property type="component" value="Unassembled WGS sequence"/>
</dbReference>
<evidence type="ECO:0000313" key="3">
    <source>
        <dbReference type="Proteomes" id="UP001149400"/>
    </source>
</evidence>
<evidence type="ECO:0000313" key="2">
    <source>
        <dbReference type="EMBL" id="MDD1794489.1"/>
    </source>
</evidence>
<comment type="caution">
    <text evidence="2">The sequence shown here is derived from an EMBL/GenBank/DDBJ whole genome shotgun (WGS) entry which is preliminary data.</text>
</comment>